<dbReference type="OrthoDB" id="673967at2759"/>
<comment type="caution">
    <text evidence="1">The sequence shown here is derived from an EMBL/GenBank/DDBJ whole genome shotgun (WGS) entry which is preliminary data.</text>
</comment>
<reference evidence="1 2" key="1">
    <citation type="submission" date="2016-09" db="EMBL/GenBank/DDBJ databases">
        <title>The draft genome of Dichanthelium oligosanthes: A C3 panicoid grass species.</title>
        <authorList>
            <person name="Studer A.J."/>
            <person name="Schnable J.C."/>
            <person name="Brutnell T.P."/>
        </authorList>
    </citation>
    <scope>NUCLEOTIDE SEQUENCE [LARGE SCALE GENOMIC DNA]</scope>
    <source>
        <strain evidence="2">cv. Kellogg 1175</strain>
        <tissue evidence="1">Leaf</tissue>
    </source>
</reference>
<sequence>MRVRGLGDGEASSIDLVGLSGDVVRRIPVLEERHDYGVLGTRSDCVFLRGANDHGISVLDPATGSVRALPAGAAEDLAFGQVSSTGEYKLLRILQDHVPEHHGTAPLCEVFTFGKGFEQWRKNQSPPFYLNES</sequence>
<proteinExistence type="predicted"/>
<protein>
    <submittedName>
        <fullName evidence="1">Uncharacterized protein</fullName>
    </submittedName>
</protein>
<name>A0A1E5VHF5_9POAL</name>
<dbReference type="EMBL" id="LWDX02039426">
    <property type="protein sequence ID" value="OEL24556.1"/>
    <property type="molecule type" value="Genomic_DNA"/>
</dbReference>
<accession>A0A1E5VHF5</accession>
<evidence type="ECO:0000313" key="1">
    <source>
        <dbReference type="EMBL" id="OEL24556.1"/>
    </source>
</evidence>
<dbReference type="AlphaFoldDB" id="A0A1E5VHF5"/>
<keyword evidence="2" id="KW-1185">Reference proteome</keyword>
<organism evidence="1 2">
    <name type="scientific">Dichanthelium oligosanthes</name>
    <dbReference type="NCBI Taxonomy" id="888268"/>
    <lineage>
        <taxon>Eukaryota</taxon>
        <taxon>Viridiplantae</taxon>
        <taxon>Streptophyta</taxon>
        <taxon>Embryophyta</taxon>
        <taxon>Tracheophyta</taxon>
        <taxon>Spermatophyta</taxon>
        <taxon>Magnoliopsida</taxon>
        <taxon>Liliopsida</taxon>
        <taxon>Poales</taxon>
        <taxon>Poaceae</taxon>
        <taxon>PACMAD clade</taxon>
        <taxon>Panicoideae</taxon>
        <taxon>Panicodae</taxon>
        <taxon>Paniceae</taxon>
        <taxon>Dichantheliinae</taxon>
        <taxon>Dichanthelium</taxon>
    </lineage>
</organism>
<evidence type="ECO:0000313" key="2">
    <source>
        <dbReference type="Proteomes" id="UP000095767"/>
    </source>
</evidence>
<dbReference type="Proteomes" id="UP000095767">
    <property type="component" value="Unassembled WGS sequence"/>
</dbReference>
<gene>
    <name evidence="1" type="ORF">BAE44_0014427</name>
</gene>